<comment type="caution">
    <text evidence="1">The sequence shown here is derived from an EMBL/GenBank/DDBJ whole genome shotgun (WGS) entry which is preliminary data.</text>
</comment>
<proteinExistence type="predicted"/>
<protein>
    <submittedName>
        <fullName evidence="1">Uncharacterized protein</fullName>
    </submittedName>
</protein>
<organism evidence="1 2">
    <name type="scientific">Phytomonospora endophytica</name>
    <dbReference type="NCBI Taxonomy" id="714109"/>
    <lineage>
        <taxon>Bacteria</taxon>
        <taxon>Bacillati</taxon>
        <taxon>Actinomycetota</taxon>
        <taxon>Actinomycetes</taxon>
        <taxon>Micromonosporales</taxon>
        <taxon>Micromonosporaceae</taxon>
        <taxon>Phytomonospora</taxon>
    </lineage>
</organism>
<sequence length="102" mass="11066">MPVMTTYQQQGYALDAITVLRREVHSRKLAPLVWAISATGRTIVGLADSISTAADWRAALDQAGLDVVEPTPTARVFELVRGQTIRVVLTADPATMTRTLTT</sequence>
<accession>A0A841G1D2</accession>
<name>A0A841G1D2_9ACTN</name>
<gene>
    <name evidence="1" type="ORF">HNR73_007459</name>
</gene>
<reference evidence="1 2" key="1">
    <citation type="submission" date="2020-08" db="EMBL/GenBank/DDBJ databases">
        <title>Genomic Encyclopedia of Type Strains, Phase IV (KMG-IV): sequencing the most valuable type-strain genomes for metagenomic binning, comparative biology and taxonomic classification.</title>
        <authorList>
            <person name="Goeker M."/>
        </authorList>
    </citation>
    <scope>NUCLEOTIDE SEQUENCE [LARGE SCALE GENOMIC DNA]</scope>
    <source>
        <strain evidence="1 2">YIM 65646</strain>
    </source>
</reference>
<evidence type="ECO:0000313" key="2">
    <source>
        <dbReference type="Proteomes" id="UP000548476"/>
    </source>
</evidence>
<dbReference type="AlphaFoldDB" id="A0A841G1D2"/>
<dbReference type="Proteomes" id="UP000548476">
    <property type="component" value="Unassembled WGS sequence"/>
</dbReference>
<evidence type="ECO:0000313" key="1">
    <source>
        <dbReference type="EMBL" id="MBB6039562.1"/>
    </source>
</evidence>
<keyword evidence="2" id="KW-1185">Reference proteome</keyword>
<dbReference type="EMBL" id="JACHGT010000023">
    <property type="protein sequence ID" value="MBB6039562.1"/>
    <property type="molecule type" value="Genomic_DNA"/>
</dbReference>
<dbReference type="RefSeq" id="WP_184792649.1">
    <property type="nucleotide sequence ID" value="NZ_BONT01000089.1"/>
</dbReference>